<dbReference type="Proteomes" id="UP001495147">
    <property type="component" value="Unassembled WGS sequence"/>
</dbReference>
<gene>
    <name evidence="1" type="ORF">ABDJ85_02520</name>
</gene>
<keyword evidence="1" id="KW-0378">Hydrolase</keyword>
<keyword evidence="2" id="KW-1185">Reference proteome</keyword>
<dbReference type="RefSeq" id="WP_347703154.1">
    <property type="nucleotide sequence ID" value="NZ_JBDPZD010000001.1"/>
</dbReference>
<evidence type="ECO:0000313" key="1">
    <source>
        <dbReference type="EMBL" id="MEO3690322.1"/>
    </source>
</evidence>
<evidence type="ECO:0000313" key="2">
    <source>
        <dbReference type="Proteomes" id="UP001495147"/>
    </source>
</evidence>
<dbReference type="GO" id="GO:0006508">
    <property type="term" value="P:proteolysis"/>
    <property type="evidence" value="ECO:0007669"/>
    <property type="project" value="UniProtKB-KW"/>
</dbReference>
<accession>A0ABV0FZA3</accession>
<dbReference type="GO" id="GO:0008233">
    <property type="term" value="F:peptidase activity"/>
    <property type="evidence" value="ECO:0007669"/>
    <property type="project" value="UniProtKB-KW"/>
</dbReference>
<comment type="caution">
    <text evidence="1">The sequence shown here is derived from an EMBL/GenBank/DDBJ whole genome shotgun (WGS) entry which is preliminary data.</text>
</comment>
<dbReference type="Gene3D" id="1.10.1780.10">
    <property type="entry name" value="Clp, N-terminal domain"/>
    <property type="match status" value="1"/>
</dbReference>
<protein>
    <submittedName>
        <fullName evidence="1">Clp protease N-terminal domain-containing protein</fullName>
    </submittedName>
</protein>
<reference evidence="1 2" key="1">
    <citation type="submission" date="2024-05" db="EMBL/GenBank/DDBJ databases">
        <title>Roseateles sp. DJS-2-20 16S ribosomal RNA gene Genome sequencing and assembly.</title>
        <authorList>
            <person name="Woo H."/>
        </authorList>
    </citation>
    <scope>NUCLEOTIDE SEQUENCE [LARGE SCALE GENOMIC DNA]</scope>
    <source>
        <strain evidence="1 2">DJS-2-20</strain>
    </source>
</reference>
<dbReference type="InterPro" id="IPR036628">
    <property type="entry name" value="Clp_N_dom_sf"/>
</dbReference>
<dbReference type="EMBL" id="JBDPZD010000001">
    <property type="protein sequence ID" value="MEO3690322.1"/>
    <property type="molecule type" value="Genomic_DNA"/>
</dbReference>
<name>A0ABV0FZA3_9BURK</name>
<organism evidence="1 2">
    <name type="scientific">Roseateles paludis</name>
    <dbReference type="NCBI Taxonomy" id="3145238"/>
    <lineage>
        <taxon>Bacteria</taxon>
        <taxon>Pseudomonadati</taxon>
        <taxon>Pseudomonadota</taxon>
        <taxon>Betaproteobacteria</taxon>
        <taxon>Burkholderiales</taxon>
        <taxon>Sphaerotilaceae</taxon>
        <taxon>Roseateles</taxon>
    </lineage>
</organism>
<sequence>MFAILKRKMQDVQTLSALATAAEQVARGAGRVKPGSEHFVLAALGLPDGSAGEVFAALGLSEAGFREALVSQQRQALARVGVELLAEPNESAPRPPAAPAPTLYEAEASGQALVQRLAASAPARAPRALRGADVLLAVAQEEHSVAARAFRLLGVGSQALGEAARGVLAPEAAH</sequence>
<proteinExistence type="predicted"/>
<keyword evidence="1" id="KW-0645">Protease</keyword>